<name>A0A1M7CB12_9HYPH</name>
<evidence type="ECO:0008006" key="3">
    <source>
        <dbReference type="Google" id="ProtNLM"/>
    </source>
</evidence>
<dbReference type="Proteomes" id="UP000186002">
    <property type="component" value="Unassembled WGS sequence"/>
</dbReference>
<proteinExistence type="predicted"/>
<dbReference type="STRING" id="735517.SAMN05444272_1117"/>
<dbReference type="Gene3D" id="1.10.3230.30">
    <property type="entry name" value="Phage gp6-like head-tail connector protein"/>
    <property type="match status" value="1"/>
</dbReference>
<dbReference type="NCBIfam" id="TIGR02215">
    <property type="entry name" value="phage_chp_gp8"/>
    <property type="match status" value="1"/>
</dbReference>
<dbReference type="RefSeq" id="WP_073009827.1">
    <property type="nucleotide sequence ID" value="NZ_FRBW01000001.1"/>
</dbReference>
<dbReference type="OrthoDB" id="8452228at2"/>
<keyword evidence="2" id="KW-1185">Reference proteome</keyword>
<dbReference type="Pfam" id="PF05135">
    <property type="entry name" value="Phage_connect_1"/>
    <property type="match status" value="1"/>
</dbReference>
<reference evidence="1 2" key="1">
    <citation type="submission" date="2016-11" db="EMBL/GenBank/DDBJ databases">
        <authorList>
            <person name="Jaros S."/>
            <person name="Januszkiewicz K."/>
            <person name="Wedrychowicz H."/>
        </authorList>
    </citation>
    <scope>NUCLEOTIDE SEQUENCE [LARGE SCALE GENOMIC DNA]</scope>
    <source>
        <strain evidence="1 2">DSM 22153</strain>
    </source>
</reference>
<dbReference type="CDD" id="cd08054">
    <property type="entry name" value="gp6"/>
    <property type="match status" value="1"/>
</dbReference>
<evidence type="ECO:0000313" key="2">
    <source>
        <dbReference type="Proteomes" id="UP000186002"/>
    </source>
</evidence>
<evidence type="ECO:0000313" key="1">
    <source>
        <dbReference type="EMBL" id="SHL64468.1"/>
    </source>
</evidence>
<gene>
    <name evidence="1" type="ORF">SAMN05444272_1117</name>
</gene>
<dbReference type="InterPro" id="IPR021146">
    <property type="entry name" value="Phage_gp6-like_head-tail"/>
</dbReference>
<dbReference type="EMBL" id="FRBW01000001">
    <property type="protein sequence ID" value="SHL64468.1"/>
    <property type="molecule type" value="Genomic_DNA"/>
</dbReference>
<protein>
    <recommendedName>
        <fullName evidence="3">Phage gp6-like head-tail connector protein</fullName>
    </recommendedName>
</protein>
<organism evidence="1 2">
    <name type="scientific">Roseibium suaedae</name>
    <dbReference type="NCBI Taxonomy" id="735517"/>
    <lineage>
        <taxon>Bacteria</taxon>
        <taxon>Pseudomonadati</taxon>
        <taxon>Pseudomonadota</taxon>
        <taxon>Alphaproteobacteria</taxon>
        <taxon>Hyphomicrobiales</taxon>
        <taxon>Stappiaceae</taxon>
        <taxon>Roseibium</taxon>
    </lineage>
</organism>
<dbReference type="AlphaFoldDB" id="A0A1M7CB12"/>
<sequence length="189" mass="20520">MTATRVIEPATEPVSQAEMKAHLRLTGTAEDELVGQLIAAARAQVEQETRRALISQGWRLYLDQWPAGRVVQLPVAPVQGISQILVFDEDGVPNALAETDWRLDKSTSPARVRVKPGAGLPSSAVMAIEIDFTAGYGASPSDVPETLRQSIRLLAAHWFEHREAGTELAMASVPHGLDRLLAASRVRLL</sequence>
<accession>A0A1M7CB12</accession>
<dbReference type="InterPro" id="IPR011738">
    <property type="entry name" value="Phage_CHP"/>
</dbReference>